<reference evidence="1" key="1">
    <citation type="journal article" date="2014" name="Front. Microbiol.">
        <title>High frequency of phylogenetically diverse reductive dehalogenase-homologous genes in deep subseafloor sedimentary metagenomes.</title>
        <authorList>
            <person name="Kawai M."/>
            <person name="Futagami T."/>
            <person name="Toyoda A."/>
            <person name="Takaki Y."/>
            <person name="Nishi S."/>
            <person name="Hori S."/>
            <person name="Arai W."/>
            <person name="Tsubouchi T."/>
            <person name="Morono Y."/>
            <person name="Uchiyama I."/>
            <person name="Ito T."/>
            <person name="Fujiyama A."/>
            <person name="Inagaki F."/>
            <person name="Takami H."/>
        </authorList>
    </citation>
    <scope>NUCLEOTIDE SEQUENCE</scope>
    <source>
        <strain evidence="1">Expedition CK06-06</strain>
    </source>
</reference>
<dbReference type="AlphaFoldDB" id="X1CG69"/>
<organism evidence="1">
    <name type="scientific">marine sediment metagenome</name>
    <dbReference type="NCBI Taxonomy" id="412755"/>
    <lineage>
        <taxon>unclassified sequences</taxon>
        <taxon>metagenomes</taxon>
        <taxon>ecological metagenomes</taxon>
    </lineage>
</organism>
<dbReference type="EMBL" id="BART01027618">
    <property type="protein sequence ID" value="GAG95263.1"/>
    <property type="molecule type" value="Genomic_DNA"/>
</dbReference>
<protein>
    <submittedName>
        <fullName evidence="1">Uncharacterized protein</fullName>
    </submittedName>
</protein>
<sequence>MIQDIQIREWYYRNKDHKKNGIAKILGVEYAHIRLEDKDDLYVTKHGLPFIENLRPENFWTDKNWFKENSKRLDGTSCLYKVRTKKINGKYKDVVIKWNRMGQDIPIADDSDELINAEFNSPFEEFSLVMELSSAIYDSSKKIIAQKPLAIYVPSESIELSRTGRKE</sequence>
<accession>X1CG69</accession>
<proteinExistence type="predicted"/>
<gene>
    <name evidence="1" type="ORF">S01H4_48922</name>
</gene>
<evidence type="ECO:0000313" key="1">
    <source>
        <dbReference type="EMBL" id="GAG95263.1"/>
    </source>
</evidence>
<name>X1CG69_9ZZZZ</name>
<comment type="caution">
    <text evidence="1">The sequence shown here is derived from an EMBL/GenBank/DDBJ whole genome shotgun (WGS) entry which is preliminary data.</text>
</comment>
<feature type="non-terminal residue" evidence="1">
    <location>
        <position position="167"/>
    </location>
</feature>